<evidence type="ECO:0000313" key="2">
    <source>
        <dbReference type="EMBL" id="CAA9417122.1"/>
    </source>
</evidence>
<reference evidence="2" key="1">
    <citation type="submission" date="2020-02" db="EMBL/GenBank/DDBJ databases">
        <authorList>
            <person name="Meier V. D."/>
        </authorList>
    </citation>
    <scope>NUCLEOTIDE SEQUENCE</scope>
    <source>
        <strain evidence="2">AVDCRST_MAG22</strain>
    </source>
</reference>
<organism evidence="2">
    <name type="scientific">uncultured Rubrobacteraceae bacterium</name>
    <dbReference type="NCBI Taxonomy" id="349277"/>
    <lineage>
        <taxon>Bacteria</taxon>
        <taxon>Bacillati</taxon>
        <taxon>Actinomycetota</taxon>
        <taxon>Rubrobacteria</taxon>
        <taxon>Rubrobacterales</taxon>
        <taxon>Rubrobacteraceae</taxon>
        <taxon>environmental samples</taxon>
    </lineage>
</organism>
<gene>
    <name evidence="2" type="ORF">AVDCRST_MAG22-2286</name>
</gene>
<dbReference type="EMBL" id="CADCUV010000098">
    <property type="protein sequence ID" value="CAA9417122.1"/>
    <property type="molecule type" value="Genomic_DNA"/>
</dbReference>
<sequence length="95" mass="10271">GTRDRGVPDAGGPDGGVRRGVRRRGEHPQRGGGQQGREPPPGRRGPRLVYPDRGLGLRRGPHGSHSEAPFRELRGCFRTIPRRPARGAPRGSRGV</sequence>
<protein>
    <submittedName>
        <fullName evidence="2">Uncharacterized protein</fullName>
    </submittedName>
</protein>
<feature type="non-terminal residue" evidence="2">
    <location>
        <position position="1"/>
    </location>
</feature>
<dbReference type="AlphaFoldDB" id="A0A6J4PID1"/>
<name>A0A6J4PID1_9ACTN</name>
<feature type="non-terminal residue" evidence="2">
    <location>
        <position position="95"/>
    </location>
</feature>
<proteinExistence type="predicted"/>
<accession>A0A6J4PID1</accession>
<feature type="compositionally biased region" description="Low complexity" evidence="1">
    <location>
        <begin position="86"/>
        <end position="95"/>
    </location>
</feature>
<feature type="region of interest" description="Disordered" evidence="1">
    <location>
        <begin position="1"/>
        <end position="95"/>
    </location>
</feature>
<evidence type="ECO:0000256" key="1">
    <source>
        <dbReference type="SAM" id="MobiDB-lite"/>
    </source>
</evidence>
<feature type="compositionally biased region" description="Basic and acidic residues" evidence="1">
    <location>
        <begin position="64"/>
        <end position="75"/>
    </location>
</feature>